<dbReference type="RefSeq" id="WP_205116247.1">
    <property type="nucleotide sequence ID" value="NZ_JAFBCM010000001.1"/>
</dbReference>
<gene>
    <name evidence="6" type="ORF">ACFOUW_38750</name>
</gene>
<evidence type="ECO:0000313" key="7">
    <source>
        <dbReference type="Proteomes" id="UP001595699"/>
    </source>
</evidence>
<dbReference type="PRINTS" id="PR01037">
    <property type="entry name" value="TCRTETOQM"/>
</dbReference>
<dbReference type="SUPFAM" id="SSF50447">
    <property type="entry name" value="Translation proteins"/>
    <property type="match status" value="1"/>
</dbReference>
<evidence type="ECO:0000256" key="4">
    <source>
        <dbReference type="SAM" id="MobiDB-lite"/>
    </source>
</evidence>
<evidence type="ECO:0000256" key="1">
    <source>
        <dbReference type="ARBA" id="ARBA00022741"/>
    </source>
</evidence>
<accession>A0ABV7YN64</accession>
<dbReference type="SUPFAM" id="SSF54980">
    <property type="entry name" value="EF-G C-terminal domain-like"/>
    <property type="match status" value="2"/>
</dbReference>
<dbReference type="InterPro" id="IPR000795">
    <property type="entry name" value="T_Tr_GTP-bd_dom"/>
</dbReference>
<dbReference type="Pfam" id="PF03764">
    <property type="entry name" value="EFG_IV"/>
    <property type="match status" value="1"/>
</dbReference>
<dbReference type="Gene3D" id="2.40.30.10">
    <property type="entry name" value="Translation factors"/>
    <property type="match status" value="1"/>
</dbReference>
<feature type="region of interest" description="Disordered" evidence="4">
    <location>
        <begin position="580"/>
        <end position="600"/>
    </location>
</feature>
<dbReference type="EMBL" id="JBHRZH010000061">
    <property type="protein sequence ID" value="MFC3766820.1"/>
    <property type="molecule type" value="Genomic_DNA"/>
</dbReference>
<keyword evidence="7" id="KW-1185">Reference proteome</keyword>
<dbReference type="SUPFAM" id="SSF54211">
    <property type="entry name" value="Ribosomal protein S5 domain 2-like"/>
    <property type="match status" value="1"/>
</dbReference>
<evidence type="ECO:0000256" key="3">
    <source>
        <dbReference type="ARBA" id="ARBA00023134"/>
    </source>
</evidence>
<dbReference type="InterPro" id="IPR014721">
    <property type="entry name" value="Ribsml_uS5_D2-typ_fold_subgr"/>
</dbReference>
<dbReference type="InterPro" id="IPR031157">
    <property type="entry name" value="G_TR_CS"/>
</dbReference>
<keyword evidence="2" id="KW-0648">Protein biosynthesis</keyword>
<reference evidence="7" key="1">
    <citation type="journal article" date="2019" name="Int. J. Syst. Evol. Microbiol.">
        <title>The Global Catalogue of Microorganisms (GCM) 10K type strain sequencing project: providing services to taxonomists for standard genome sequencing and annotation.</title>
        <authorList>
            <consortium name="The Broad Institute Genomics Platform"/>
            <consortium name="The Broad Institute Genome Sequencing Center for Infectious Disease"/>
            <person name="Wu L."/>
            <person name="Ma J."/>
        </authorList>
    </citation>
    <scope>NUCLEOTIDE SEQUENCE [LARGE SCALE GENOMIC DNA]</scope>
    <source>
        <strain evidence="7">CGMCC 4.7241</strain>
    </source>
</reference>
<dbReference type="SUPFAM" id="SSF52540">
    <property type="entry name" value="P-loop containing nucleoside triphosphate hydrolases"/>
    <property type="match status" value="1"/>
</dbReference>
<evidence type="ECO:0000259" key="5">
    <source>
        <dbReference type="PROSITE" id="PS51722"/>
    </source>
</evidence>
<dbReference type="InterPro" id="IPR020568">
    <property type="entry name" value="Ribosomal_Su5_D2-typ_SF"/>
</dbReference>
<dbReference type="Gene3D" id="3.40.50.300">
    <property type="entry name" value="P-loop containing nucleotide triphosphate hydrolases"/>
    <property type="match status" value="1"/>
</dbReference>
<organism evidence="6 7">
    <name type="scientific">Tenggerimyces flavus</name>
    <dbReference type="NCBI Taxonomy" id="1708749"/>
    <lineage>
        <taxon>Bacteria</taxon>
        <taxon>Bacillati</taxon>
        <taxon>Actinomycetota</taxon>
        <taxon>Actinomycetes</taxon>
        <taxon>Propionibacteriales</taxon>
        <taxon>Nocardioidaceae</taxon>
        <taxon>Tenggerimyces</taxon>
    </lineage>
</organism>
<keyword evidence="3" id="KW-0342">GTP-binding</keyword>
<keyword evidence="1" id="KW-0547">Nucleotide-binding</keyword>
<evidence type="ECO:0000313" key="6">
    <source>
        <dbReference type="EMBL" id="MFC3766820.1"/>
    </source>
</evidence>
<protein>
    <submittedName>
        <fullName evidence="6">GTP-binding protein</fullName>
    </submittedName>
</protein>
<dbReference type="Proteomes" id="UP001595699">
    <property type="component" value="Unassembled WGS sequence"/>
</dbReference>
<evidence type="ECO:0000256" key="2">
    <source>
        <dbReference type="ARBA" id="ARBA00022917"/>
    </source>
</evidence>
<proteinExistence type="predicted"/>
<dbReference type="InterPro" id="IPR027417">
    <property type="entry name" value="P-loop_NTPase"/>
</dbReference>
<name>A0ABV7YN64_9ACTN</name>
<dbReference type="Gene3D" id="3.30.70.870">
    <property type="entry name" value="Elongation Factor G (Translational Gtpase), domain 3"/>
    <property type="match status" value="1"/>
</dbReference>
<dbReference type="InterPro" id="IPR000640">
    <property type="entry name" value="EFG_V-like"/>
</dbReference>
<dbReference type="InterPro" id="IPR009000">
    <property type="entry name" value="Transl_B-barrel_sf"/>
</dbReference>
<dbReference type="SMART" id="SM00889">
    <property type="entry name" value="EFG_IV"/>
    <property type="match status" value="1"/>
</dbReference>
<feature type="domain" description="Tr-type G" evidence="5">
    <location>
        <begin position="1"/>
        <end position="214"/>
    </location>
</feature>
<dbReference type="PANTHER" id="PTHR43261">
    <property type="entry name" value="TRANSLATION ELONGATION FACTOR G-RELATED"/>
    <property type="match status" value="1"/>
</dbReference>
<dbReference type="Pfam" id="PF00679">
    <property type="entry name" value="EFG_C"/>
    <property type="match status" value="1"/>
</dbReference>
<dbReference type="Pfam" id="PF00009">
    <property type="entry name" value="GTP_EFTU"/>
    <property type="match status" value="1"/>
</dbReference>
<dbReference type="PROSITE" id="PS51722">
    <property type="entry name" value="G_TR_2"/>
    <property type="match status" value="1"/>
</dbReference>
<sequence length="614" mass="65204">MATMNIGILAHIDAGKTSLTERLLFDTGAINQLGSVDAGTSQTDTNEIERRRGITIRTAVAPFNLGALQVNIIDTPGHPDFIAEVERALSVLDGAVLVVSAVEGVQAQTRVLARTLRRLRLPTLLFVNKIDRMGARSDELLDDLERKLGLPVAAMSSVPGLGTPAAKVERLDTEVTKPDVATGAIVPAFFGSAMTGAGIPDLLSAIEHLLPTASAMTGELRGTVFSVERAPTGGKIAYVRLHAGEIRQRQRVSHQRHDAEGGISHHSGRITALRVIGDPAARALRSGSIGTVRGLTSVRVGDQLGTGPMPDRQAGFDEPRLQTIVHAVDPAQEVRMHQALTALADADPLIQARPADGGGTSVLLYGEVQKEVVAATLADEFGVEVTFSESEPLYVERVVGAGEAFEEMGGGPDRFVATIGLRVAPGEKGTGIRYGLEVELGSLPAAFHRAVEETVRQTLRQGLYGWAVPDCVVMMTRSGYSSAGSTAGDFRSLTPLVLMAALEQAGTRVCEPLDAFECEVPEDVLGVVLSTFAGYGAVVRDTVGDRATWTLTGSVPARNVHELRQRLPGLTHGEGVWISEPSGDRPVSGLPPSRVRTDGNPLNRQEYLRHLAAM</sequence>
<dbReference type="PROSITE" id="PS00301">
    <property type="entry name" value="G_TR_1"/>
    <property type="match status" value="1"/>
</dbReference>
<comment type="caution">
    <text evidence="6">The sequence shown here is derived from an EMBL/GenBank/DDBJ whole genome shotgun (WGS) entry which is preliminary data.</text>
</comment>
<dbReference type="PANTHER" id="PTHR43261:SF1">
    <property type="entry name" value="RIBOSOME-RELEASING FACTOR 2, MITOCHONDRIAL"/>
    <property type="match status" value="1"/>
</dbReference>
<dbReference type="Gene3D" id="3.30.230.10">
    <property type="match status" value="1"/>
</dbReference>
<dbReference type="PRINTS" id="PR00315">
    <property type="entry name" value="ELONGATNFCT"/>
</dbReference>
<dbReference type="InterPro" id="IPR005225">
    <property type="entry name" value="Small_GTP-bd"/>
</dbReference>
<dbReference type="InterPro" id="IPR005517">
    <property type="entry name" value="Transl_elong_EFG/EF2_IV"/>
</dbReference>
<dbReference type="NCBIfam" id="TIGR00231">
    <property type="entry name" value="small_GTP"/>
    <property type="match status" value="1"/>
</dbReference>
<dbReference type="InterPro" id="IPR035647">
    <property type="entry name" value="EFG_III/V"/>
</dbReference>